<evidence type="ECO:0000256" key="1">
    <source>
        <dbReference type="SAM" id="MobiDB-lite"/>
    </source>
</evidence>
<evidence type="ECO:0000313" key="3">
    <source>
        <dbReference type="Proteomes" id="UP000644610"/>
    </source>
</evidence>
<evidence type="ECO:0000313" key="2">
    <source>
        <dbReference type="EMBL" id="GII46670.1"/>
    </source>
</evidence>
<accession>A0A8J3XMX5</accession>
<proteinExistence type="predicted"/>
<feature type="region of interest" description="Disordered" evidence="1">
    <location>
        <begin position="60"/>
        <end position="81"/>
    </location>
</feature>
<keyword evidence="3" id="KW-1185">Reference proteome</keyword>
<name>A0A8J3XMX5_9ACTN</name>
<reference evidence="2" key="1">
    <citation type="submission" date="2021-01" db="EMBL/GenBank/DDBJ databases">
        <title>Whole genome shotgun sequence of Planotetraspora silvatica NBRC 100141.</title>
        <authorList>
            <person name="Komaki H."/>
            <person name="Tamura T."/>
        </authorList>
    </citation>
    <scope>NUCLEOTIDE SEQUENCE</scope>
    <source>
        <strain evidence="2">NBRC 100141</strain>
    </source>
</reference>
<dbReference type="Proteomes" id="UP000644610">
    <property type="component" value="Unassembled WGS sequence"/>
</dbReference>
<dbReference type="AlphaFoldDB" id="A0A8J3XMX5"/>
<dbReference type="EMBL" id="BOOQ01000019">
    <property type="protein sequence ID" value="GII46670.1"/>
    <property type="molecule type" value="Genomic_DNA"/>
</dbReference>
<protein>
    <submittedName>
        <fullName evidence="2">Uncharacterized protein</fullName>
    </submittedName>
</protein>
<comment type="caution">
    <text evidence="2">The sequence shown here is derived from an EMBL/GenBank/DDBJ whole genome shotgun (WGS) entry which is preliminary data.</text>
</comment>
<sequence length="81" mass="8662">MEDPRQGAEHLIRGAALPALLQARVVVDADTGQRRHLLAAQAGRPATITGMAQPHLIRSREVAPSAEKLTQTATHGVHSKK</sequence>
<organism evidence="2 3">
    <name type="scientific">Planotetraspora silvatica</name>
    <dbReference type="NCBI Taxonomy" id="234614"/>
    <lineage>
        <taxon>Bacteria</taxon>
        <taxon>Bacillati</taxon>
        <taxon>Actinomycetota</taxon>
        <taxon>Actinomycetes</taxon>
        <taxon>Streptosporangiales</taxon>
        <taxon>Streptosporangiaceae</taxon>
        <taxon>Planotetraspora</taxon>
    </lineage>
</organism>
<gene>
    <name evidence="2" type="ORF">Psi02_30940</name>
</gene>